<proteinExistence type="predicted"/>
<sequence length="114" mass="12799">MNYLKTFILTLVLLGSTSAFAQAKTEKPQLEECEDNGDMLGYALAIENICIVKLNDRYESYLQKLNKQCIAAYGEKKIANATKIGIMSVKAEMEETGRNSTCLRALSEYKDLFN</sequence>
<dbReference type="RefSeq" id="WP_004701716.1">
    <property type="nucleotide sequence ID" value="NZ_KB851200.1"/>
</dbReference>
<dbReference type="Proteomes" id="UP000013065">
    <property type="component" value="Unassembled WGS sequence"/>
</dbReference>
<feature type="chain" id="PRO_5004130805" description="DUF1311 domain-containing protein" evidence="1">
    <location>
        <begin position="22"/>
        <end position="114"/>
    </location>
</feature>
<evidence type="ECO:0000313" key="3">
    <source>
        <dbReference type="Proteomes" id="UP000013065"/>
    </source>
</evidence>
<dbReference type="OrthoDB" id="6693030at2"/>
<protein>
    <recommendedName>
        <fullName evidence="4">DUF1311 domain-containing protein</fullName>
    </recommendedName>
</protein>
<accession>N8QTB0</accession>
<organism evidence="2 3">
    <name type="scientific">Acinetobacter seifertii</name>
    <dbReference type="NCBI Taxonomy" id="1530123"/>
    <lineage>
        <taxon>Bacteria</taxon>
        <taxon>Pseudomonadati</taxon>
        <taxon>Pseudomonadota</taxon>
        <taxon>Gammaproteobacteria</taxon>
        <taxon>Moraxellales</taxon>
        <taxon>Moraxellaceae</taxon>
        <taxon>Acinetobacter</taxon>
        <taxon>Acinetobacter calcoaceticus/baumannii complex</taxon>
    </lineage>
</organism>
<reference evidence="2 3" key="2">
    <citation type="journal article" date="2015" name="Int. J. Syst. Evol. Microbiol.">
        <title>Acinetobacter seifertii sp. nov., a member of the Acinetobacter calcoaceticus-Acinetobacter baumannii complex isolated from human clinical specimens.</title>
        <authorList>
            <person name="Nemec A."/>
            <person name="Krizova L."/>
            <person name="Maixnerova M."/>
            <person name="Sedo O."/>
            <person name="Brisse S."/>
            <person name="Higgins P.G."/>
        </authorList>
    </citation>
    <scope>NUCLEOTIDE SEQUENCE [LARGE SCALE GENOMIC DNA]</scope>
    <source>
        <strain evidence="2 3">NIPH 973</strain>
    </source>
</reference>
<keyword evidence="1" id="KW-0732">Signal</keyword>
<name>N8QTB0_9GAMM</name>
<feature type="signal peptide" evidence="1">
    <location>
        <begin position="1"/>
        <end position="21"/>
    </location>
</feature>
<dbReference type="AlphaFoldDB" id="N8QTB0"/>
<gene>
    <name evidence="2" type="ORF">F985_02732</name>
</gene>
<dbReference type="HOGENOM" id="CLU_2115719_0_0_6"/>
<reference evidence="3" key="1">
    <citation type="submission" date="2013-02" db="EMBL/GenBank/DDBJ databases">
        <title>The Genome Sequence of Acinetobacter sp. NIPH 973.</title>
        <authorList>
            <consortium name="The Broad Institute Genome Sequencing Platform"/>
            <consortium name="The Broad Institute Genome Sequencing Center for Infectious Disease"/>
            <person name="Cerqueira G."/>
            <person name="Feldgarden M."/>
            <person name="Courvalin P."/>
            <person name="Perichon B."/>
            <person name="Grillot-Courvalin C."/>
            <person name="Clermont D."/>
            <person name="Rocha E."/>
            <person name="Yoon E.-J."/>
            <person name="Nemec A."/>
            <person name="Walker B."/>
            <person name="Young S.K."/>
            <person name="Zeng Q."/>
            <person name="Gargeya S."/>
            <person name="Fitzgerald M."/>
            <person name="Haas B."/>
            <person name="Abouelleil A."/>
            <person name="Alvarado L."/>
            <person name="Arachchi H.M."/>
            <person name="Berlin A.M."/>
            <person name="Chapman S.B."/>
            <person name="Dewar J."/>
            <person name="Goldberg J."/>
            <person name="Griggs A."/>
            <person name="Gujja S."/>
            <person name="Hansen M."/>
            <person name="Howarth C."/>
            <person name="Imamovic A."/>
            <person name="Larimer J."/>
            <person name="McCowan C."/>
            <person name="Murphy C."/>
            <person name="Neiman D."/>
            <person name="Pearson M."/>
            <person name="Priest M."/>
            <person name="Roberts A."/>
            <person name="Saif S."/>
            <person name="Shea T."/>
            <person name="Sisk P."/>
            <person name="Sykes S."/>
            <person name="Wortman J."/>
            <person name="Nusbaum C."/>
            <person name="Birren B."/>
        </authorList>
    </citation>
    <scope>NUCLEOTIDE SEQUENCE [LARGE SCALE GENOMIC DNA]</scope>
    <source>
        <strain evidence="3">NIPH 973</strain>
    </source>
</reference>
<dbReference type="EMBL" id="APOO01000022">
    <property type="protein sequence ID" value="ENU41845.1"/>
    <property type="molecule type" value="Genomic_DNA"/>
</dbReference>
<evidence type="ECO:0008006" key="4">
    <source>
        <dbReference type="Google" id="ProtNLM"/>
    </source>
</evidence>
<comment type="caution">
    <text evidence="2">The sequence shown here is derived from an EMBL/GenBank/DDBJ whole genome shotgun (WGS) entry which is preliminary data.</text>
</comment>
<evidence type="ECO:0000256" key="1">
    <source>
        <dbReference type="SAM" id="SignalP"/>
    </source>
</evidence>
<evidence type="ECO:0000313" key="2">
    <source>
        <dbReference type="EMBL" id="ENU41845.1"/>
    </source>
</evidence>